<dbReference type="GO" id="GO:0043546">
    <property type="term" value="F:molybdopterin cofactor binding"/>
    <property type="evidence" value="ECO:0007669"/>
    <property type="project" value="TreeGrafter"/>
</dbReference>
<feature type="transmembrane region" description="Helical" evidence="2">
    <location>
        <begin position="20"/>
        <end position="41"/>
    </location>
</feature>
<dbReference type="Pfam" id="PF00174">
    <property type="entry name" value="Oxidored_molyb"/>
    <property type="match status" value="1"/>
</dbReference>
<feature type="domain" description="Oxidoreductase molybdopterin-binding" evidence="3">
    <location>
        <begin position="251"/>
        <end position="404"/>
    </location>
</feature>
<dbReference type="PANTHER" id="PTHR19372:SF7">
    <property type="entry name" value="SULFITE OXIDASE, MITOCHONDRIAL"/>
    <property type="match status" value="1"/>
</dbReference>
<dbReference type="InterPro" id="IPR014756">
    <property type="entry name" value="Ig_E-set"/>
</dbReference>
<sequence>MSTVREAEETTHEPSAARAWVAVLGGVAAGAVTIGVAELLAGLMERFGWSGGIPSPVIAVGEAFIDRTPPWLKDFAVNNFGTNDKAVLLAGIGVVLFLLSCLIGLLLRRLPVAALVGFVVLIAVAMAAVLTRPGARPADLIPTVVGGLMGLWVLHRWRGLLSVGVGRREITTERRQVLTWTMLSVVGGGLALAAGRAVSGSARAIQAARATFVAPEVQHPVQVPAGAPVDVPGITPYIVPNGQFYRIDTALQVPQVEASGWRLKVTGMVDHEVEIDWKTLLSKPMQQAMITLMCVSNEVGGSLNGNAIWTGWPVRELLKLAGPQAGADMVLSTSVDGFTAGTPIGALTDDRNALLAVAMNGKALPVEHGYPVRLVVPGLYGYVSATKWLTQLKVTTYAKDQGYWIPRGWSAMGPVKISSRIDVPRDGRSVSPGADGTVPIAGVAWDQHTGVSGVQVRIDDGPWQSAKLGEQATVDAWRQWVLHWPATKGRHTATVRAVDAKGQVQISAEAPPPPNGSTGLHSVTFTVS</sequence>
<dbReference type="PANTHER" id="PTHR19372">
    <property type="entry name" value="SULFITE REDUCTASE"/>
    <property type="match status" value="1"/>
</dbReference>
<evidence type="ECO:0000313" key="5">
    <source>
        <dbReference type="Proteomes" id="UP000571817"/>
    </source>
</evidence>
<dbReference type="InterPro" id="IPR036374">
    <property type="entry name" value="OxRdtase_Mopterin-bd_sf"/>
</dbReference>
<feature type="compositionally biased region" description="Polar residues" evidence="1">
    <location>
        <begin position="516"/>
        <end position="528"/>
    </location>
</feature>
<dbReference type="Gene3D" id="2.60.40.650">
    <property type="match status" value="1"/>
</dbReference>
<evidence type="ECO:0000256" key="2">
    <source>
        <dbReference type="SAM" id="Phobius"/>
    </source>
</evidence>
<dbReference type="GO" id="GO:0020037">
    <property type="term" value="F:heme binding"/>
    <property type="evidence" value="ECO:0007669"/>
    <property type="project" value="TreeGrafter"/>
</dbReference>
<feature type="transmembrane region" description="Helical" evidence="2">
    <location>
        <begin position="112"/>
        <end position="131"/>
    </location>
</feature>
<proteinExistence type="predicted"/>
<protein>
    <submittedName>
        <fullName evidence="4">DMSO/TMAO reductase YedYZ molybdopterin-dependent catalytic subunit</fullName>
    </submittedName>
</protein>
<organism evidence="4 5">
    <name type="scientific">Allobranchiibius huperziae</name>
    <dbReference type="NCBI Taxonomy" id="1874116"/>
    <lineage>
        <taxon>Bacteria</taxon>
        <taxon>Bacillati</taxon>
        <taxon>Actinomycetota</taxon>
        <taxon>Actinomycetes</taxon>
        <taxon>Micrococcales</taxon>
        <taxon>Dermacoccaceae</taxon>
        <taxon>Allobranchiibius</taxon>
    </lineage>
</organism>
<feature type="transmembrane region" description="Helical" evidence="2">
    <location>
        <begin position="86"/>
        <end position="106"/>
    </location>
</feature>
<keyword evidence="2" id="KW-1133">Transmembrane helix</keyword>
<keyword evidence="5" id="KW-1185">Reference proteome</keyword>
<reference evidence="4 5" key="1">
    <citation type="submission" date="2020-07" db="EMBL/GenBank/DDBJ databases">
        <title>Sequencing the genomes of 1000 actinobacteria strains.</title>
        <authorList>
            <person name="Klenk H.-P."/>
        </authorList>
    </citation>
    <scope>NUCLEOTIDE SEQUENCE [LARGE SCALE GENOMIC DNA]</scope>
    <source>
        <strain evidence="4 5">DSM 29531</strain>
    </source>
</reference>
<dbReference type="GO" id="GO:0008482">
    <property type="term" value="F:sulfite oxidase activity"/>
    <property type="evidence" value="ECO:0007669"/>
    <property type="project" value="TreeGrafter"/>
</dbReference>
<evidence type="ECO:0000259" key="3">
    <source>
        <dbReference type="Pfam" id="PF00174"/>
    </source>
</evidence>
<comment type="caution">
    <text evidence="4">The sequence shown here is derived from an EMBL/GenBank/DDBJ whole genome shotgun (WGS) entry which is preliminary data.</text>
</comment>
<dbReference type="RefSeq" id="WP_343048517.1">
    <property type="nucleotide sequence ID" value="NZ_JACCFW010000001.1"/>
</dbReference>
<keyword evidence="2" id="KW-0472">Membrane</keyword>
<dbReference type="Gene3D" id="3.90.420.10">
    <property type="entry name" value="Oxidoreductase, molybdopterin-binding domain"/>
    <property type="match status" value="1"/>
</dbReference>
<dbReference type="GO" id="GO:0006790">
    <property type="term" value="P:sulfur compound metabolic process"/>
    <property type="evidence" value="ECO:0007669"/>
    <property type="project" value="TreeGrafter"/>
</dbReference>
<dbReference type="InterPro" id="IPR000572">
    <property type="entry name" value="OxRdtase_Mopterin-bd_dom"/>
</dbReference>
<feature type="transmembrane region" description="Helical" evidence="2">
    <location>
        <begin position="177"/>
        <end position="199"/>
    </location>
</feature>
<name>A0A853DEQ4_9MICO</name>
<keyword evidence="2" id="KW-0812">Transmembrane</keyword>
<dbReference type="SUPFAM" id="SSF81296">
    <property type="entry name" value="E set domains"/>
    <property type="match status" value="1"/>
</dbReference>
<dbReference type="EMBL" id="JACCFW010000001">
    <property type="protein sequence ID" value="NYJ75308.1"/>
    <property type="molecule type" value="Genomic_DNA"/>
</dbReference>
<dbReference type="Proteomes" id="UP000571817">
    <property type="component" value="Unassembled WGS sequence"/>
</dbReference>
<accession>A0A853DEQ4</accession>
<dbReference type="AlphaFoldDB" id="A0A853DEQ4"/>
<gene>
    <name evidence="4" type="ORF">HNR15_002271</name>
</gene>
<evidence type="ECO:0000256" key="1">
    <source>
        <dbReference type="SAM" id="MobiDB-lite"/>
    </source>
</evidence>
<evidence type="ECO:0000313" key="4">
    <source>
        <dbReference type="EMBL" id="NYJ75308.1"/>
    </source>
</evidence>
<dbReference type="SUPFAM" id="SSF56524">
    <property type="entry name" value="Oxidoreductase molybdopterin-binding domain"/>
    <property type="match status" value="1"/>
</dbReference>
<feature type="transmembrane region" description="Helical" evidence="2">
    <location>
        <begin position="138"/>
        <end position="157"/>
    </location>
</feature>
<feature type="region of interest" description="Disordered" evidence="1">
    <location>
        <begin position="507"/>
        <end position="528"/>
    </location>
</feature>